<dbReference type="Proteomes" id="UP001198901">
    <property type="component" value="Unassembled WGS sequence"/>
</dbReference>
<keyword evidence="1" id="KW-0732">Signal</keyword>
<protein>
    <submittedName>
        <fullName evidence="4">M28 family peptidase</fullName>
    </submittedName>
</protein>
<dbReference type="PANTHER" id="PTHR12147:SF26">
    <property type="entry name" value="PEPTIDASE M28 DOMAIN-CONTAINING PROTEIN"/>
    <property type="match status" value="1"/>
</dbReference>
<dbReference type="Pfam" id="PF18962">
    <property type="entry name" value="Por_Secre_tail"/>
    <property type="match status" value="1"/>
</dbReference>
<feature type="domain" description="Secretion system C-terminal sorting" evidence="3">
    <location>
        <begin position="391"/>
        <end position="460"/>
    </location>
</feature>
<reference evidence="5" key="1">
    <citation type="submission" date="2023-07" db="EMBL/GenBank/DDBJ databases">
        <authorList>
            <person name="Yue Y."/>
        </authorList>
    </citation>
    <scope>NUCLEOTIDE SEQUENCE [LARGE SCALE GENOMIC DNA]</scope>
    <source>
        <strain evidence="5">D23</strain>
    </source>
</reference>
<dbReference type="RefSeq" id="WP_224528219.1">
    <property type="nucleotide sequence ID" value="NZ_JAIUJR010000004.1"/>
</dbReference>
<evidence type="ECO:0000259" key="3">
    <source>
        <dbReference type="Pfam" id="PF18962"/>
    </source>
</evidence>
<dbReference type="EMBL" id="JAIUJR010000004">
    <property type="protein sequence ID" value="MCA0132583.1"/>
    <property type="molecule type" value="Genomic_DNA"/>
</dbReference>
<evidence type="ECO:0000313" key="5">
    <source>
        <dbReference type="Proteomes" id="UP001198901"/>
    </source>
</evidence>
<dbReference type="Pfam" id="PF04389">
    <property type="entry name" value="Peptidase_M28"/>
    <property type="match status" value="1"/>
</dbReference>
<evidence type="ECO:0000259" key="2">
    <source>
        <dbReference type="Pfam" id="PF04389"/>
    </source>
</evidence>
<dbReference type="Gene3D" id="3.40.630.10">
    <property type="entry name" value="Zn peptidases"/>
    <property type="match status" value="1"/>
</dbReference>
<dbReference type="SUPFAM" id="SSF53187">
    <property type="entry name" value="Zn-dependent exopeptidases"/>
    <property type="match status" value="1"/>
</dbReference>
<evidence type="ECO:0000256" key="1">
    <source>
        <dbReference type="ARBA" id="ARBA00022729"/>
    </source>
</evidence>
<comment type="caution">
    <text evidence="4">The sequence shown here is derived from an EMBL/GenBank/DDBJ whole genome shotgun (WGS) entry which is preliminary data.</text>
</comment>
<dbReference type="PANTHER" id="PTHR12147">
    <property type="entry name" value="METALLOPEPTIDASE M28 FAMILY MEMBER"/>
    <property type="match status" value="1"/>
</dbReference>
<organism evidence="4 5">
    <name type="scientific">Winogradskyella alexanderae</name>
    <dbReference type="NCBI Taxonomy" id="2877123"/>
    <lineage>
        <taxon>Bacteria</taxon>
        <taxon>Pseudomonadati</taxon>
        <taxon>Bacteroidota</taxon>
        <taxon>Flavobacteriia</taxon>
        <taxon>Flavobacteriales</taxon>
        <taxon>Flavobacteriaceae</taxon>
        <taxon>Winogradskyella</taxon>
    </lineage>
</organism>
<dbReference type="NCBIfam" id="TIGR04183">
    <property type="entry name" value="Por_Secre_tail"/>
    <property type="match status" value="1"/>
</dbReference>
<dbReference type="InterPro" id="IPR026444">
    <property type="entry name" value="Secre_tail"/>
</dbReference>
<gene>
    <name evidence="4" type="ORF">LBU54_08300</name>
</gene>
<dbReference type="InterPro" id="IPR045175">
    <property type="entry name" value="M28_fam"/>
</dbReference>
<dbReference type="InterPro" id="IPR007484">
    <property type="entry name" value="Peptidase_M28"/>
</dbReference>
<name>A0ABS7XRE3_9FLAO</name>
<feature type="domain" description="Peptidase M28" evidence="2">
    <location>
        <begin position="95"/>
        <end position="301"/>
    </location>
</feature>
<evidence type="ECO:0000313" key="4">
    <source>
        <dbReference type="EMBL" id="MCA0132583.1"/>
    </source>
</evidence>
<proteinExistence type="predicted"/>
<accession>A0ABS7XRE3</accession>
<sequence>MNIKFISVIVLLVVFNIGFSQSIQDLMNEVNTSNLETTVNQLSGEEPAIINGTTQTISNRVHSNNDLSATYIQERLEAFPNLTVEVQNFNTTGKNVIATQLGSTNPDDIYIICAHYDSVTTFCADDNATGVAAVIEIARILSRQCTDNTIVYALWDEEEIGLLGANFYAQQAADETGGNTRDNILGVVNMDMIGYDGDAPGTAGDNDFDIDVRNIANSLMIKDDLLDILNTYTFDLNPIVVDPGTTFSDHSTFWNQGYSAVLVGESWETNDQTPNYHTSNDRAADIDFPYMTELTKLVLAYTATKASLAALDNTVTENPTDLVSNEATGPYQWYNCDTGTPINGATSQSFTPISDGNYAVEVSNGSCSEISNCIAFTALSTEKFTSKEISIYPNPVHSILKVENFYNQDLYITINDISGKVVSVIESNESLIELNLSRNSNGVYFVNVSSDKKASSYKIVKE</sequence>
<keyword evidence="5" id="KW-1185">Reference proteome</keyword>